<proteinExistence type="predicted"/>
<keyword evidence="1" id="KW-0677">Repeat</keyword>
<evidence type="ECO:0000313" key="5">
    <source>
        <dbReference type="EMBL" id="CRZ12893.1"/>
    </source>
</evidence>
<dbReference type="SMART" id="SM00028">
    <property type="entry name" value="TPR"/>
    <property type="match status" value="4"/>
</dbReference>
<dbReference type="PANTHER" id="PTHR44858:SF1">
    <property type="entry name" value="UDP-N-ACETYLGLUCOSAMINE--PEPTIDE N-ACETYLGLUCOSAMINYLTRANSFERASE SPINDLY-RELATED"/>
    <property type="match status" value="1"/>
</dbReference>
<dbReference type="Gene3D" id="1.25.40.10">
    <property type="entry name" value="Tetratricopeptide repeat domain"/>
    <property type="match status" value="2"/>
</dbReference>
<dbReference type="SUPFAM" id="SSF48452">
    <property type="entry name" value="TPR-like"/>
    <property type="match status" value="1"/>
</dbReference>
<feature type="region of interest" description="Disordered" evidence="4">
    <location>
        <begin position="175"/>
        <end position="198"/>
    </location>
</feature>
<dbReference type="Pfam" id="PF13181">
    <property type="entry name" value="TPR_8"/>
    <property type="match status" value="1"/>
</dbReference>
<dbReference type="InterPro" id="IPR050498">
    <property type="entry name" value="Ycf3"/>
</dbReference>
<evidence type="ECO:0000256" key="2">
    <source>
        <dbReference type="ARBA" id="ARBA00022803"/>
    </source>
</evidence>
<organism evidence="5">
    <name type="scientific">Spongospora subterranea</name>
    <dbReference type="NCBI Taxonomy" id="70186"/>
    <lineage>
        <taxon>Eukaryota</taxon>
        <taxon>Sar</taxon>
        <taxon>Rhizaria</taxon>
        <taxon>Endomyxa</taxon>
        <taxon>Phytomyxea</taxon>
        <taxon>Plasmodiophorida</taxon>
        <taxon>Plasmodiophoridae</taxon>
        <taxon>Spongospora</taxon>
    </lineage>
</organism>
<dbReference type="InterPro" id="IPR019734">
    <property type="entry name" value="TPR_rpt"/>
</dbReference>
<dbReference type="PROSITE" id="PS50005">
    <property type="entry name" value="TPR"/>
    <property type="match status" value="2"/>
</dbReference>
<dbReference type="PANTHER" id="PTHR44858">
    <property type="entry name" value="TETRATRICOPEPTIDE REPEAT PROTEIN 6"/>
    <property type="match status" value="1"/>
</dbReference>
<dbReference type="InterPro" id="IPR011990">
    <property type="entry name" value="TPR-like_helical_dom_sf"/>
</dbReference>
<feature type="compositionally biased region" description="Polar residues" evidence="4">
    <location>
        <begin position="175"/>
        <end position="192"/>
    </location>
</feature>
<keyword evidence="2 3" id="KW-0802">TPR repeat</keyword>
<reference evidence="5" key="1">
    <citation type="submission" date="2015-04" db="EMBL/GenBank/DDBJ databases">
        <title>The genome sequence of the plant pathogenic Rhizarian Plasmodiophora brassicae reveals insights in its biotrophic life cycle and the origin of chitin synthesis.</title>
        <authorList>
            <person name="Schwelm A."/>
            <person name="Fogelqvist J."/>
            <person name="Knaust A."/>
            <person name="Julke S."/>
            <person name="Lilja T."/>
            <person name="Dhandapani V."/>
            <person name="Bonilla-Rosso G."/>
            <person name="Karlsson M."/>
            <person name="Shevchenko A."/>
            <person name="Choi S.R."/>
            <person name="Kim H.G."/>
            <person name="Park J.Y."/>
            <person name="Lim Y.P."/>
            <person name="Ludwig-Muller J."/>
            <person name="Dixelius C."/>
        </authorList>
    </citation>
    <scope>NUCLEOTIDE SEQUENCE</scope>
    <source>
        <tissue evidence="5">Potato root galls</tissue>
    </source>
</reference>
<feature type="repeat" description="TPR" evidence="3">
    <location>
        <begin position="44"/>
        <end position="77"/>
    </location>
</feature>
<evidence type="ECO:0000256" key="4">
    <source>
        <dbReference type="SAM" id="MobiDB-lite"/>
    </source>
</evidence>
<accession>A0A0H5RFU5</accession>
<dbReference type="AlphaFoldDB" id="A0A0H5RFU5"/>
<evidence type="ECO:0000256" key="1">
    <source>
        <dbReference type="ARBA" id="ARBA00022737"/>
    </source>
</evidence>
<name>A0A0H5RFU5_9EUKA</name>
<feature type="non-terminal residue" evidence="5">
    <location>
        <position position="198"/>
    </location>
</feature>
<evidence type="ECO:0000256" key="3">
    <source>
        <dbReference type="PROSITE-ProRule" id="PRU00339"/>
    </source>
</evidence>
<dbReference type="EMBL" id="HACM01012451">
    <property type="protein sequence ID" value="CRZ12893.1"/>
    <property type="molecule type" value="Transcribed_RNA"/>
</dbReference>
<feature type="repeat" description="TPR" evidence="3">
    <location>
        <begin position="116"/>
        <end position="149"/>
    </location>
</feature>
<protein>
    <submittedName>
        <fullName evidence="5">Uncharacterized protein</fullName>
    </submittedName>
</protein>
<sequence length="198" mass="22378">MTAITYIQFSFTQCIEGILMARNGQPIQSLSAFTAALQANPGSSSARLCRGLYYQAQGQYDHALRDMNKAIELSEFRPYIRSRLHRCRAILHRQMHHVDMAIYDLNMAIAIDPDFTEVFSIRATVYLELGKPLLAVQDLDRVLELNPGLSSALSDKEQALAIIQRNNRQIITTHSCGARGRSSNQQTMQQPRNHNRST</sequence>